<dbReference type="GO" id="GO:0005886">
    <property type="term" value="C:plasma membrane"/>
    <property type="evidence" value="ECO:0007669"/>
    <property type="project" value="TreeGrafter"/>
</dbReference>
<dbReference type="Proteomes" id="UP000002215">
    <property type="component" value="Chromosome"/>
</dbReference>
<feature type="domain" description="AsmA" evidence="1">
    <location>
        <begin position="7"/>
        <end position="291"/>
    </location>
</feature>
<dbReference type="KEGG" id="cpi:Cpin_4539"/>
<accession>A0A979G751</accession>
<sequence length="1031" mass="114213">MKRIALKTLKIVSASVLGILILLFLLPLLFPGAVSKKIKTWANNSISTELNFSKARLSFFNHFPSLTLTLYDVSLKGSAPFEHDTLVTANAVSLGVNLGSVFSKTLRIDEIYLTKGNIHVLVDGEGRPNYNVYQSSAGAKESADSSGASLKIERIQLDHCGIIYHDKSLGLYIRAREVNYLGKGDLESSQFDLFSKINIASLDLSYGEVPYIQSKKLNGDLITRINTKSLNFSFERNDLKINQLPVKLNGAFSFLRNGYKMDFRLSSGASTLAALFSALPADYVSWMEQTEIKGDAEVSASLTGNYIAKTNKMPDFSFNIKVRDGVIAHTGASSKVQQLRLDFQTKLPQMNTEKFYVSLDSLYFTLDKGFFSSSMNMTGLYRPDIHARMEADIDMQQWGEAMGWDKFDLKGQFHAHLKADGRYIQYAVNNGPGHESDVAISSIPAFDFSSSLTNGYIKFDKVREPVHNIAFDVKANCPDNNYANIRVDVSKLNAEVLNNYIKGYLLLANGQQPQVDANLKAVLHMADVEKFYPLDGIDLSGDLNINILSKGIYKPAASLFPVTTAALHMNNGTLQTKYYKHPIEKINVNAVLTDTSGSLQSLKVDIKPVSFAFEGQTFTLKAALDNFDNLRYNILASGIIDLGRIYKVLGKEGYDVEGMIKTDLSLQGTQADAMSGQYANLNNKGSLTVRDVTITAARFPLPFHIENGVFRFEEDKMWFDKFDLRYGQSDIQLNGHLYNLIGYATQKNQQLRGAFSLKSNYLLADELKSYGQEESDGTPEPPHVVNIPANLSLSLTANAEKVRFSGIDISKFHGQLLVDNGSLQLNKTGFSIIGAPVAMDAVYTPLSEQSAAFDYRINARQFDIKRAYNEIRLFHDMATSAGAASGIVGLDYHVNGRLDENMHIVYSSLKGEGVLSLKKIKVKGFRMLNAVGNTTNRKDIKDPSLSEVDIRSSIANNIITIERTKLRIAGFRPRFEGQVSFDGRLNMKGRVGLPPFGILGIPFNVTGTQKNPVVKLKRGNAKDSLDREDAE</sequence>
<dbReference type="PANTHER" id="PTHR30441">
    <property type="entry name" value="DUF748 DOMAIN-CONTAINING PROTEIN"/>
    <property type="match status" value="1"/>
</dbReference>
<evidence type="ECO:0000313" key="2">
    <source>
        <dbReference type="EMBL" id="ACU61981.1"/>
    </source>
</evidence>
<gene>
    <name evidence="2" type="ordered locus">Cpin_4539</name>
</gene>
<evidence type="ECO:0000259" key="1">
    <source>
        <dbReference type="Pfam" id="PF05170"/>
    </source>
</evidence>
<reference evidence="2 3" key="2">
    <citation type="journal article" date="2010" name="Stand. Genomic Sci.">
        <title>Complete genome sequence of Chitinophaga pinensis type strain (UQM 2034).</title>
        <authorList>
            <person name="Glavina Del Rio T."/>
            <person name="Abt B."/>
            <person name="Spring S."/>
            <person name="Lapidus A."/>
            <person name="Nolan M."/>
            <person name="Tice H."/>
            <person name="Copeland A."/>
            <person name="Cheng J.F."/>
            <person name="Chen F."/>
            <person name="Bruce D."/>
            <person name="Goodwin L."/>
            <person name="Pitluck S."/>
            <person name="Ivanova N."/>
            <person name="Mavromatis K."/>
            <person name="Mikhailova N."/>
            <person name="Pati A."/>
            <person name="Chen A."/>
            <person name="Palaniappan K."/>
            <person name="Land M."/>
            <person name="Hauser L."/>
            <person name="Chang Y.J."/>
            <person name="Jeffries C.D."/>
            <person name="Chain P."/>
            <person name="Saunders E."/>
            <person name="Detter J.C."/>
            <person name="Brettin T."/>
            <person name="Rohde M."/>
            <person name="Goker M."/>
            <person name="Bristow J."/>
            <person name="Eisen J.A."/>
            <person name="Markowitz V."/>
            <person name="Hugenholtz P."/>
            <person name="Kyrpides N.C."/>
            <person name="Klenk H.P."/>
            <person name="Lucas S."/>
        </authorList>
    </citation>
    <scope>NUCLEOTIDE SEQUENCE [LARGE SCALE GENOMIC DNA]</scope>
    <source>
        <strain evidence="3">ATCC 43595 / DSM 2588 / LMG 13176 / NBRC 15968 / NCIMB 11800 / UQM 2034</strain>
    </source>
</reference>
<dbReference type="AlphaFoldDB" id="A0A979G751"/>
<organism evidence="2 3">
    <name type="scientific">Chitinophaga pinensis (strain ATCC 43595 / DSM 2588 / LMG 13176 / NBRC 15968 / NCIMB 11800 / UQM 2034)</name>
    <dbReference type="NCBI Taxonomy" id="485918"/>
    <lineage>
        <taxon>Bacteria</taxon>
        <taxon>Pseudomonadati</taxon>
        <taxon>Bacteroidota</taxon>
        <taxon>Chitinophagia</taxon>
        <taxon>Chitinophagales</taxon>
        <taxon>Chitinophagaceae</taxon>
        <taxon>Chitinophaga</taxon>
    </lineage>
</organism>
<protein>
    <submittedName>
        <fullName evidence="2">AsmA family protein</fullName>
    </submittedName>
</protein>
<proteinExistence type="predicted"/>
<evidence type="ECO:0000313" key="3">
    <source>
        <dbReference type="Proteomes" id="UP000002215"/>
    </source>
</evidence>
<reference evidence="3" key="1">
    <citation type="submission" date="2009-08" db="EMBL/GenBank/DDBJ databases">
        <title>The complete genome of Chitinophaga pinensis DSM 2588.</title>
        <authorList>
            <consortium name="US DOE Joint Genome Institute (JGI-PGF)"/>
            <person name="Lucas S."/>
            <person name="Copeland A."/>
            <person name="Lapidus A."/>
            <person name="Glavina del Rio T."/>
            <person name="Dalin E."/>
            <person name="Tice H."/>
            <person name="Bruce D."/>
            <person name="Goodwin L."/>
            <person name="Pitluck S."/>
            <person name="Kyrpides N."/>
            <person name="Mavromatis K."/>
            <person name="Ivanova N."/>
            <person name="Mikhailova N."/>
            <person name="Sims D."/>
            <person name="Meinche L."/>
            <person name="Brettin T."/>
            <person name="Detter J.C."/>
            <person name="Han C."/>
            <person name="Larimer F."/>
            <person name="Land M."/>
            <person name="Hauser L."/>
            <person name="Markowitz V."/>
            <person name="Cheng J.-F."/>
            <person name="Hugenholtz P."/>
            <person name="Woyke T."/>
            <person name="Wu D."/>
            <person name="Spring S."/>
            <person name="Klenk H.-P."/>
            <person name="Eisen J.A."/>
        </authorList>
    </citation>
    <scope>NUCLEOTIDE SEQUENCE [LARGE SCALE GENOMIC DNA]</scope>
    <source>
        <strain evidence="3">ATCC 43595 / DSM 2588 / LMG 13176 / NBRC 15968 / NCIMB 11800 / UQM 2034</strain>
    </source>
</reference>
<dbReference type="InterPro" id="IPR052894">
    <property type="entry name" value="AsmA-related"/>
</dbReference>
<dbReference type="GO" id="GO:0090313">
    <property type="term" value="P:regulation of protein targeting to membrane"/>
    <property type="evidence" value="ECO:0007669"/>
    <property type="project" value="TreeGrafter"/>
</dbReference>
<dbReference type="Pfam" id="PF05170">
    <property type="entry name" value="AsmA"/>
    <property type="match status" value="1"/>
</dbReference>
<dbReference type="InterPro" id="IPR007844">
    <property type="entry name" value="AsmA"/>
</dbReference>
<dbReference type="PANTHER" id="PTHR30441:SF8">
    <property type="entry name" value="DUF748 DOMAIN-CONTAINING PROTEIN"/>
    <property type="match status" value="1"/>
</dbReference>
<name>A0A979G751_CHIPD</name>
<dbReference type="EMBL" id="CP001699">
    <property type="protein sequence ID" value="ACU61981.1"/>
    <property type="molecule type" value="Genomic_DNA"/>
</dbReference>